<keyword evidence="3" id="KW-1185">Reference proteome</keyword>
<evidence type="ECO:0000256" key="1">
    <source>
        <dbReference type="SAM" id="SignalP"/>
    </source>
</evidence>
<dbReference type="RefSeq" id="WP_202009372.1">
    <property type="nucleotide sequence ID" value="NZ_JAERRB010000003.1"/>
</dbReference>
<keyword evidence="1" id="KW-0732">Signal</keyword>
<proteinExistence type="predicted"/>
<evidence type="ECO:0000313" key="3">
    <source>
        <dbReference type="Proteomes" id="UP000613030"/>
    </source>
</evidence>
<sequence length="255" mass="29234">MFRYSCYLLFVLCIVSCVSKKETETTTDSTTVSQTTDTLAVASGPWLDLDIEHIKTYSYTDTTITFADPAYNGPHDLEEPESIKTDSRVKRTEEGLIFKLKNGQTKTLKNTDTQDQDYASYVFQKKFDDVNQWLVFAIFFESHGFVMIDQNDGTETWMWSEPTFSPDKKYFLCGSADIEAGFVPNGFQLWTFQDGKPTKLWDKELTDWGAESLIWAKDDVVFGNQVYRDAELGEANQRIVRMKLFWNSSPKSPAP</sequence>
<dbReference type="Proteomes" id="UP000613030">
    <property type="component" value="Unassembled WGS sequence"/>
</dbReference>
<dbReference type="EMBL" id="JAERRB010000003">
    <property type="protein sequence ID" value="MBL0741831.1"/>
    <property type="molecule type" value="Genomic_DNA"/>
</dbReference>
<protein>
    <submittedName>
        <fullName evidence="2">Uncharacterized protein</fullName>
    </submittedName>
</protein>
<reference evidence="2 3" key="1">
    <citation type="submission" date="2021-01" db="EMBL/GenBank/DDBJ databases">
        <title>Chryseolinea sp. Jin1 Genome sequencing and assembly.</title>
        <authorList>
            <person name="Kim I."/>
        </authorList>
    </citation>
    <scope>NUCLEOTIDE SEQUENCE [LARGE SCALE GENOMIC DNA]</scope>
    <source>
        <strain evidence="2 3">Jin1</strain>
    </source>
</reference>
<organism evidence="2 3">
    <name type="scientific">Chryseolinea lacunae</name>
    <dbReference type="NCBI Taxonomy" id="2801331"/>
    <lineage>
        <taxon>Bacteria</taxon>
        <taxon>Pseudomonadati</taxon>
        <taxon>Bacteroidota</taxon>
        <taxon>Cytophagia</taxon>
        <taxon>Cytophagales</taxon>
        <taxon>Fulvivirgaceae</taxon>
        <taxon>Chryseolinea</taxon>
    </lineage>
</organism>
<evidence type="ECO:0000313" key="2">
    <source>
        <dbReference type="EMBL" id="MBL0741831.1"/>
    </source>
</evidence>
<name>A0ABS1KU31_9BACT</name>
<gene>
    <name evidence="2" type="ORF">JI741_11415</name>
</gene>
<feature type="chain" id="PRO_5045873954" evidence="1">
    <location>
        <begin position="21"/>
        <end position="255"/>
    </location>
</feature>
<dbReference type="SUPFAM" id="SSF82171">
    <property type="entry name" value="DPP6 N-terminal domain-like"/>
    <property type="match status" value="1"/>
</dbReference>
<comment type="caution">
    <text evidence="2">The sequence shown here is derived from an EMBL/GenBank/DDBJ whole genome shotgun (WGS) entry which is preliminary data.</text>
</comment>
<accession>A0ABS1KU31</accession>
<feature type="signal peptide" evidence="1">
    <location>
        <begin position="1"/>
        <end position="20"/>
    </location>
</feature>